<dbReference type="GO" id="GO:0006351">
    <property type="term" value="P:DNA-templated transcription"/>
    <property type="evidence" value="ECO:0007669"/>
    <property type="project" value="TreeGrafter"/>
</dbReference>
<evidence type="ECO:0000256" key="1">
    <source>
        <dbReference type="ARBA" id="ARBA00009437"/>
    </source>
</evidence>
<dbReference type="KEGG" id="pap:PSPA7_0237"/>
<dbReference type="PANTHER" id="PTHR30537">
    <property type="entry name" value="HTH-TYPE TRANSCRIPTIONAL REGULATOR"/>
    <property type="match status" value="1"/>
</dbReference>
<reference evidence="6 7" key="1">
    <citation type="submission" date="2007-06" db="EMBL/GenBank/DDBJ databases">
        <authorList>
            <person name="Dodson R.J."/>
            <person name="Harkins D."/>
            <person name="Paulsen I.T."/>
        </authorList>
    </citation>
    <scope>NUCLEOTIDE SEQUENCE [LARGE SCALE GENOMIC DNA]</scope>
    <source>
        <strain evidence="6 7">PA7</strain>
    </source>
</reference>
<evidence type="ECO:0000256" key="2">
    <source>
        <dbReference type="ARBA" id="ARBA00023015"/>
    </source>
</evidence>
<dbReference type="InterPro" id="IPR058163">
    <property type="entry name" value="LysR-type_TF_proteobact-type"/>
</dbReference>
<proteinExistence type="inferred from homology"/>
<accession>A6UXU8</accession>
<dbReference type="Pfam" id="PF03466">
    <property type="entry name" value="LysR_substrate"/>
    <property type="match status" value="1"/>
</dbReference>
<dbReference type="GO" id="GO:0043565">
    <property type="term" value="F:sequence-specific DNA binding"/>
    <property type="evidence" value="ECO:0007669"/>
    <property type="project" value="TreeGrafter"/>
</dbReference>
<evidence type="ECO:0000313" key="7">
    <source>
        <dbReference type="Proteomes" id="UP000001582"/>
    </source>
</evidence>
<dbReference type="RefSeq" id="WP_041025268.1">
    <property type="nucleotide sequence ID" value="NC_009656.1"/>
</dbReference>
<dbReference type="Gene3D" id="1.10.10.10">
    <property type="entry name" value="Winged helix-like DNA-binding domain superfamily/Winged helix DNA-binding domain"/>
    <property type="match status" value="1"/>
</dbReference>
<reference evidence="6 7" key="2">
    <citation type="journal article" date="2010" name="PLoS ONE">
        <title>Complete genome sequence of the multiresistant taxonomic outlier Pseudomonas aeruginosa PA7.</title>
        <authorList>
            <person name="Roy P.H."/>
            <person name="Tetu S.G."/>
            <person name="Larouche A."/>
            <person name="Elbourne L."/>
            <person name="Tremblay S."/>
            <person name="Ren Q."/>
            <person name="Dodson R."/>
            <person name="Harkins D."/>
            <person name="Shay R."/>
            <person name="Watkins K."/>
            <person name="Mahamoud Y."/>
            <person name="Paulsen I.T."/>
        </authorList>
    </citation>
    <scope>NUCLEOTIDE SEQUENCE [LARGE SCALE GENOMIC DNA]</scope>
    <source>
        <strain evidence="6 7">PA7</strain>
    </source>
</reference>
<keyword evidence="2" id="KW-0805">Transcription regulation</keyword>
<dbReference type="Pfam" id="PF00126">
    <property type="entry name" value="HTH_1"/>
    <property type="match status" value="1"/>
</dbReference>
<dbReference type="EMBL" id="CP000744">
    <property type="protein sequence ID" value="ABR81847.1"/>
    <property type="molecule type" value="Genomic_DNA"/>
</dbReference>
<evidence type="ECO:0000259" key="5">
    <source>
        <dbReference type="PROSITE" id="PS50931"/>
    </source>
</evidence>
<sequence length="355" mass="39691">MGHPPRRRAGYARRCYGDEGQYRQPGAAENPTNLRICFATEVTVDTLQGMRVFARVVDSGSFTSAAQALDLSTAQVSRLISDLEAHLQTRLLHRTTRRLALTEAGERYLERCRAILADIEVAEAEASGAHIRPCGRLRVQSLMGLGQHHLVPMIARYGALFPDVVIELTLSQRNPDMLEEGQDVLITGERQLPDSEFVAQRLGSIHSVLCASPGYLQQRGVPRSVDELEQHVCLRLQDPAYPEGWLFVDEQGERTVSPQNTFMVNVAEVMAQAARAGLGIALLPSYVAAPALRNGELRRVMPGHTMHERTIYALYPSRRYLDAKIRTWVDLLQQELPQAFARDETTMQSSSYWAQ</sequence>
<gene>
    <name evidence="6" type="ordered locus">PSPA7_0237</name>
</gene>
<keyword evidence="3" id="KW-0238">DNA-binding</keyword>
<keyword evidence="4" id="KW-0804">Transcription</keyword>
<dbReference type="InterPro" id="IPR036390">
    <property type="entry name" value="WH_DNA-bd_sf"/>
</dbReference>
<dbReference type="InterPro" id="IPR005119">
    <property type="entry name" value="LysR_subst-bd"/>
</dbReference>
<comment type="similarity">
    <text evidence="1">Belongs to the LysR transcriptional regulatory family.</text>
</comment>
<evidence type="ECO:0000313" key="6">
    <source>
        <dbReference type="EMBL" id="ABR81847.1"/>
    </source>
</evidence>
<dbReference type="PANTHER" id="PTHR30537:SF5">
    <property type="entry name" value="HTH-TYPE TRANSCRIPTIONAL ACTIVATOR TTDR-RELATED"/>
    <property type="match status" value="1"/>
</dbReference>
<dbReference type="HOGENOM" id="CLU_039613_16_2_6"/>
<dbReference type="SUPFAM" id="SSF53850">
    <property type="entry name" value="Periplasmic binding protein-like II"/>
    <property type="match status" value="1"/>
</dbReference>
<dbReference type="Proteomes" id="UP000001582">
    <property type="component" value="Chromosome"/>
</dbReference>
<evidence type="ECO:0000256" key="4">
    <source>
        <dbReference type="ARBA" id="ARBA00023163"/>
    </source>
</evidence>
<dbReference type="AlphaFoldDB" id="A6UXU8"/>
<dbReference type="InterPro" id="IPR000847">
    <property type="entry name" value="LysR_HTH_N"/>
</dbReference>
<feature type="domain" description="HTH lysR-type" evidence="5">
    <location>
        <begin position="45"/>
        <end position="102"/>
    </location>
</feature>
<dbReference type="FunFam" id="1.10.10.10:FF:000001">
    <property type="entry name" value="LysR family transcriptional regulator"/>
    <property type="match status" value="1"/>
</dbReference>
<dbReference type="PROSITE" id="PS50931">
    <property type="entry name" value="HTH_LYSR"/>
    <property type="match status" value="1"/>
</dbReference>
<dbReference type="Gene3D" id="3.40.190.290">
    <property type="match status" value="1"/>
</dbReference>
<dbReference type="InterPro" id="IPR036388">
    <property type="entry name" value="WH-like_DNA-bd_sf"/>
</dbReference>
<dbReference type="CDD" id="cd08422">
    <property type="entry name" value="PBP2_CrgA_like"/>
    <property type="match status" value="1"/>
</dbReference>
<evidence type="ECO:0000256" key="3">
    <source>
        <dbReference type="ARBA" id="ARBA00023125"/>
    </source>
</evidence>
<protein>
    <submittedName>
        <fullName evidence="6">LysR family transcriptional regulator</fullName>
    </submittedName>
</protein>
<dbReference type="SUPFAM" id="SSF46785">
    <property type="entry name" value="Winged helix' DNA-binding domain"/>
    <property type="match status" value="1"/>
</dbReference>
<organism evidence="6 7">
    <name type="scientific">Pseudomonas paraeruginosa (strain DSM 24068 / PA7)</name>
    <name type="common">Pseudomonas aeruginosa (strain PA7)</name>
    <dbReference type="NCBI Taxonomy" id="381754"/>
    <lineage>
        <taxon>Bacteria</taxon>
        <taxon>Pseudomonadati</taxon>
        <taxon>Pseudomonadota</taxon>
        <taxon>Gammaproteobacteria</taxon>
        <taxon>Pseudomonadales</taxon>
        <taxon>Pseudomonadaceae</taxon>
        <taxon>Pseudomonas</taxon>
        <taxon>Pseudomonas paraeruginosa</taxon>
    </lineage>
</organism>
<name>A6UXU8_PSEP7</name>
<dbReference type="GO" id="GO:0003700">
    <property type="term" value="F:DNA-binding transcription factor activity"/>
    <property type="evidence" value="ECO:0007669"/>
    <property type="project" value="InterPro"/>
</dbReference>